<dbReference type="Pfam" id="PF13369">
    <property type="entry name" value="Transglut_core2"/>
    <property type="match status" value="1"/>
</dbReference>
<dbReference type="Pfam" id="PF08755">
    <property type="entry name" value="YccV-like"/>
    <property type="match status" value="1"/>
</dbReference>
<evidence type="ECO:0000313" key="4">
    <source>
        <dbReference type="Proteomes" id="UP000215902"/>
    </source>
</evidence>
<feature type="region of interest" description="Disordered" evidence="1">
    <location>
        <begin position="511"/>
        <end position="539"/>
    </location>
</feature>
<dbReference type="SUPFAM" id="SSF141255">
    <property type="entry name" value="YccV-like"/>
    <property type="match status" value="1"/>
</dbReference>
<evidence type="ECO:0000256" key="1">
    <source>
        <dbReference type="SAM" id="MobiDB-lite"/>
    </source>
</evidence>
<dbReference type="InterPro" id="IPR036623">
    <property type="entry name" value="Hemimethylated_DNA-bd_sf"/>
</dbReference>
<keyword evidence="4" id="KW-1185">Reference proteome</keyword>
<dbReference type="SUPFAM" id="SSF81383">
    <property type="entry name" value="F-box domain"/>
    <property type="match status" value="1"/>
</dbReference>
<feature type="domain" description="F-box" evidence="2">
    <location>
        <begin position="6"/>
        <end position="56"/>
    </location>
</feature>
<dbReference type="InterPro" id="IPR036047">
    <property type="entry name" value="F-box-like_dom_sf"/>
</dbReference>
<evidence type="ECO:0000313" key="3">
    <source>
        <dbReference type="EMBL" id="PAA49136.1"/>
    </source>
</evidence>
<feature type="non-terminal residue" evidence="3">
    <location>
        <position position="1"/>
    </location>
</feature>
<dbReference type="InterPro" id="IPR032698">
    <property type="entry name" value="SirB1_N"/>
</dbReference>
<comment type="caution">
    <text evidence="3">The sequence shown here is derived from an EMBL/GenBank/DDBJ whole genome shotgun (WGS) entry which is preliminary data.</text>
</comment>
<dbReference type="STRING" id="282301.A0A267DJ21"/>
<accession>A0A267DJ21</accession>
<dbReference type="GO" id="GO:0003677">
    <property type="term" value="F:DNA binding"/>
    <property type="evidence" value="ECO:0007669"/>
    <property type="project" value="InterPro"/>
</dbReference>
<dbReference type="NCBIfam" id="TIGR02097">
    <property type="entry name" value="yccV"/>
    <property type="match status" value="1"/>
</dbReference>
<dbReference type="PANTHER" id="PTHR31350:SF27">
    <property type="entry name" value="HEMIMETHYLATED DNA-BINDING DOMAIN-CONTAINING PROTEIN"/>
    <property type="match status" value="1"/>
</dbReference>
<protein>
    <recommendedName>
        <fullName evidence="2">F-box domain-containing protein</fullName>
    </recommendedName>
</protein>
<dbReference type="InterPro" id="IPR001810">
    <property type="entry name" value="F-box_dom"/>
</dbReference>
<evidence type="ECO:0000259" key="2">
    <source>
        <dbReference type="PROSITE" id="PS50181"/>
    </source>
</evidence>
<sequence>QSDQPPLGLLDLPSLALGQVLLRLHSHRDLCNLAATSRSLRSALIEAGDSAAWRRLVRLQFLPAHADEESAVYRAVLQSGEDWRARYACLHLAYRDWRYLHARILAQLPGPRDDIRVNLLDPEGAQLLISNVANRLLTGWSGCSSSEYFQILLLALNRLSSELVLDDNCVGDLYIVEQLACYLHRLRALNRIIAIHTSAASELSTVQSACLLSSYVQAKPLEELTATVQLRLDEIAQVCLDSARQNAQLAVALNGFSIPSESPNDQELAASLWDSDTAISLARCILDTLVHKFDFNHSLQLDDFDENSFIDRVLFTGTGLPIVKAAIFCGLAARLGLAVRPVNVPDHFMCRLVLGQDEDPLKSSVLVDAANSTLHTVTDRRLLESFGVHRAHTGRMTLRRMTLNLLIGVPNEHRDLLARRGPRGLDYNELHSLLVLLFPDEEGVLNLDRHTQHLRQPSMGQAQLLAIDYTYTAQLRQFCSVTAQTSAASAAALPGYSTVLQRIAEACDAAKSEARRRTRPVGEADNSADSAAASATSAAKQQPVHPVGAVFRHRRFGYTGVVRGWDPTCLATEEWIRTMGVDRLPRGRDQPFYRVLVEDGSERYVAEENIDLMQDSPIHRFSAVTHPEVGKFFIRRHQLDCVYLLHSALADRYPQDSELLQCIVNERLAQADADVAMQE</sequence>
<dbReference type="Proteomes" id="UP000215902">
    <property type="component" value="Unassembled WGS sequence"/>
</dbReference>
<dbReference type="EMBL" id="NIVC01003966">
    <property type="protein sequence ID" value="PAA49136.1"/>
    <property type="molecule type" value="Genomic_DNA"/>
</dbReference>
<name>A0A267DJ21_9PLAT</name>
<dbReference type="AlphaFoldDB" id="A0A267DJ21"/>
<proteinExistence type="predicted"/>
<dbReference type="PANTHER" id="PTHR31350">
    <property type="entry name" value="SI:DKEY-261L7.2"/>
    <property type="match status" value="1"/>
</dbReference>
<dbReference type="PROSITE" id="PS50181">
    <property type="entry name" value="FBOX"/>
    <property type="match status" value="1"/>
</dbReference>
<dbReference type="OrthoDB" id="28868at2759"/>
<gene>
    <name evidence="3" type="ORF">BOX15_Mlig023291g1</name>
</gene>
<dbReference type="SMART" id="SM00992">
    <property type="entry name" value="YccV-like"/>
    <property type="match status" value="1"/>
</dbReference>
<organism evidence="3 4">
    <name type="scientific">Macrostomum lignano</name>
    <dbReference type="NCBI Taxonomy" id="282301"/>
    <lineage>
        <taxon>Eukaryota</taxon>
        <taxon>Metazoa</taxon>
        <taxon>Spiralia</taxon>
        <taxon>Lophotrochozoa</taxon>
        <taxon>Platyhelminthes</taxon>
        <taxon>Rhabditophora</taxon>
        <taxon>Macrostomorpha</taxon>
        <taxon>Macrostomida</taxon>
        <taxon>Macrostomidae</taxon>
        <taxon>Macrostomum</taxon>
    </lineage>
</organism>
<feature type="compositionally biased region" description="Low complexity" evidence="1">
    <location>
        <begin position="524"/>
        <end position="539"/>
    </location>
</feature>
<dbReference type="Gene3D" id="2.30.30.390">
    <property type="entry name" value="Hemimethylated DNA-binding domain"/>
    <property type="match status" value="1"/>
</dbReference>
<reference evidence="3 4" key="1">
    <citation type="submission" date="2017-06" db="EMBL/GenBank/DDBJ databases">
        <title>A platform for efficient transgenesis in Macrostomum lignano, a flatworm model organism for stem cell research.</title>
        <authorList>
            <person name="Berezikov E."/>
        </authorList>
    </citation>
    <scope>NUCLEOTIDE SEQUENCE [LARGE SCALE GENOMIC DNA]</scope>
    <source>
        <strain evidence="3">DV1</strain>
        <tissue evidence="3">Whole organism</tissue>
    </source>
</reference>
<dbReference type="InterPro" id="IPR011722">
    <property type="entry name" value="Hemimethylated_DNA-bd_dom"/>
</dbReference>